<name>A0A9P8ZX62_9PEZI</name>
<dbReference type="GO" id="GO:0005829">
    <property type="term" value="C:cytosol"/>
    <property type="evidence" value="ECO:0007669"/>
    <property type="project" value="TreeGrafter"/>
</dbReference>
<dbReference type="EMBL" id="JAGPXC010000004">
    <property type="protein sequence ID" value="KAH6654482.1"/>
    <property type="molecule type" value="Genomic_DNA"/>
</dbReference>
<dbReference type="PANTHER" id="PTHR28272">
    <property type="entry name" value="RIBONUCLEASES P/MRP PROTEIN SUBUNIT POP3"/>
    <property type="match status" value="1"/>
</dbReference>
<gene>
    <name evidence="2" type="ORF">BKA67DRAFT_565260</name>
</gene>
<feature type="region of interest" description="Disordered" evidence="1">
    <location>
        <begin position="47"/>
        <end position="80"/>
    </location>
</feature>
<evidence type="ECO:0000313" key="3">
    <source>
        <dbReference type="Proteomes" id="UP000758603"/>
    </source>
</evidence>
<dbReference type="OrthoDB" id="20109at2759"/>
<dbReference type="GO" id="GO:0034965">
    <property type="term" value="P:intronic box C/D snoRNA processing"/>
    <property type="evidence" value="ECO:0007669"/>
    <property type="project" value="TreeGrafter"/>
</dbReference>
<dbReference type="GeneID" id="70131696"/>
<accession>A0A9P8ZX62</accession>
<evidence type="ECO:0000256" key="1">
    <source>
        <dbReference type="SAM" id="MobiDB-lite"/>
    </source>
</evidence>
<dbReference type="GO" id="GO:0006364">
    <property type="term" value="P:rRNA processing"/>
    <property type="evidence" value="ECO:0007669"/>
    <property type="project" value="InterPro"/>
</dbReference>
<evidence type="ECO:0000313" key="2">
    <source>
        <dbReference type="EMBL" id="KAH6654482.1"/>
    </source>
</evidence>
<feature type="compositionally biased region" description="Basic residues" evidence="1">
    <location>
        <begin position="52"/>
        <end position="62"/>
    </location>
</feature>
<dbReference type="GO" id="GO:0000171">
    <property type="term" value="F:ribonuclease MRP activity"/>
    <property type="evidence" value="ECO:0007669"/>
    <property type="project" value="TreeGrafter"/>
</dbReference>
<feature type="compositionally biased region" description="Basic and acidic residues" evidence="1">
    <location>
        <begin position="109"/>
        <end position="120"/>
    </location>
</feature>
<dbReference type="Pfam" id="PF08228">
    <property type="entry name" value="RNase_P_pop3"/>
    <property type="match status" value="1"/>
</dbReference>
<dbReference type="RefSeq" id="XP_045958752.1">
    <property type="nucleotide sequence ID" value="XM_046102804.1"/>
</dbReference>
<dbReference type="GO" id="GO:0005655">
    <property type="term" value="C:nucleolar ribonuclease P complex"/>
    <property type="evidence" value="ECO:0007669"/>
    <property type="project" value="TreeGrafter"/>
</dbReference>
<feature type="region of interest" description="Disordered" evidence="1">
    <location>
        <begin position="98"/>
        <end position="124"/>
    </location>
</feature>
<reference evidence="2" key="1">
    <citation type="journal article" date="2021" name="Nat. Commun.">
        <title>Genetic determinants of endophytism in the Arabidopsis root mycobiome.</title>
        <authorList>
            <person name="Mesny F."/>
            <person name="Miyauchi S."/>
            <person name="Thiergart T."/>
            <person name="Pickel B."/>
            <person name="Atanasova L."/>
            <person name="Karlsson M."/>
            <person name="Huettel B."/>
            <person name="Barry K.W."/>
            <person name="Haridas S."/>
            <person name="Chen C."/>
            <person name="Bauer D."/>
            <person name="Andreopoulos W."/>
            <person name="Pangilinan J."/>
            <person name="LaButti K."/>
            <person name="Riley R."/>
            <person name="Lipzen A."/>
            <person name="Clum A."/>
            <person name="Drula E."/>
            <person name="Henrissat B."/>
            <person name="Kohler A."/>
            <person name="Grigoriev I.V."/>
            <person name="Martin F.M."/>
            <person name="Hacquard S."/>
        </authorList>
    </citation>
    <scope>NUCLEOTIDE SEQUENCE</scope>
    <source>
        <strain evidence="2">MPI-SDFR-AT-0073</strain>
    </source>
</reference>
<sequence length="259" mass="28338">MEKKKFVFQLDTPYTAVSWPQITLEDQDTILELLCTLLTPIGHHRAEYVKPSKGKKERKRKHKETEDGEPQPASPPAPELASFVDVGLSVVTRNLQDKAASAGGNGPEVRPEPNTSKETKSSPPSYSAIFVARSGQPNTINNHLPQMVAVASSKTPAEQTVRLVGFSKSCQDRLSEALGIPRVSVVGLREDAPASKALVEFIRQHVSTIEIAWLKEAREADFKETKIDTIETFIGERKKGKRGDGVGNTPCSQSGIRPT</sequence>
<dbReference type="GO" id="GO:0004526">
    <property type="term" value="F:ribonuclease P activity"/>
    <property type="evidence" value="ECO:0007669"/>
    <property type="project" value="TreeGrafter"/>
</dbReference>
<feature type="compositionally biased region" description="Polar residues" evidence="1">
    <location>
        <begin position="249"/>
        <end position="259"/>
    </location>
</feature>
<dbReference type="InterPro" id="IPR013241">
    <property type="entry name" value="RNase_P_Pop3"/>
</dbReference>
<dbReference type="Proteomes" id="UP000758603">
    <property type="component" value="Unassembled WGS sequence"/>
</dbReference>
<keyword evidence="3" id="KW-1185">Reference proteome</keyword>
<feature type="region of interest" description="Disordered" evidence="1">
    <location>
        <begin position="237"/>
        <end position="259"/>
    </location>
</feature>
<dbReference type="PANTHER" id="PTHR28272:SF1">
    <property type="entry name" value="RIBONUCLEASES P_MRP PROTEIN SUBUNIT POP3"/>
    <property type="match status" value="1"/>
</dbReference>
<organism evidence="2 3">
    <name type="scientific">Truncatella angustata</name>
    <dbReference type="NCBI Taxonomy" id="152316"/>
    <lineage>
        <taxon>Eukaryota</taxon>
        <taxon>Fungi</taxon>
        <taxon>Dikarya</taxon>
        <taxon>Ascomycota</taxon>
        <taxon>Pezizomycotina</taxon>
        <taxon>Sordariomycetes</taxon>
        <taxon>Xylariomycetidae</taxon>
        <taxon>Amphisphaeriales</taxon>
        <taxon>Sporocadaceae</taxon>
        <taxon>Truncatella</taxon>
    </lineage>
</organism>
<dbReference type="GO" id="GO:0008033">
    <property type="term" value="P:tRNA processing"/>
    <property type="evidence" value="ECO:0007669"/>
    <property type="project" value="InterPro"/>
</dbReference>
<dbReference type="AlphaFoldDB" id="A0A9P8ZX62"/>
<comment type="caution">
    <text evidence="2">The sequence shown here is derived from an EMBL/GenBank/DDBJ whole genome shotgun (WGS) entry which is preliminary data.</text>
</comment>
<proteinExistence type="predicted"/>
<dbReference type="GO" id="GO:0000172">
    <property type="term" value="C:ribonuclease MRP complex"/>
    <property type="evidence" value="ECO:0007669"/>
    <property type="project" value="TreeGrafter"/>
</dbReference>
<protein>
    <submittedName>
        <fullName evidence="2">Uncharacterized protein</fullName>
    </submittedName>
</protein>